<name>A0ABY5SXD5_9SPHN</name>
<feature type="chain" id="PRO_5045425742" description="serine-type D-Ala-D-Ala carboxypeptidase" evidence="14">
    <location>
        <begin position="23"/>
        <end position="386"/>
    </location>
</feature>
<evidence type="ECO:0000256" key="3">
    <source>
        <dbReference type="ARBA" id="ARBA00007164"/>
    </source>
</evidence>
<dbReference type="SMART" id="SM00936">
    <property type="entry name" value="PBP5_C"/>
    <property type="match status" value="1"/>
</dbReference>
<keyword evidence="10" id="KW-0573">Peptidoglycan synthesis</keyword>
<sequence>MTRFQKLLLACAAFCTIIPAQAAEPIRPAIPSPEDAPIALLVDLSTGQTLFSRDEDRRFMPASITKVMTTFLAFEWMEGGRLFPQQVFTIRPETHREWYAKGSNMFLPADARITADELVHGITTVSANDAAVVLAEGAAGSVDDWLAAMNAKAREIGMRDSHFGTPNGWMDEGHTFVTAHDLATLARAMIIRHPSKYRHFVGAEGLEYNGVIQRNHDPISGVVEGADGIKTGFTNQAGYGFLGSAERNGRRLVMVVAASPTSRGRNDAARAFMEWGFSAFDDQVLFKTEERIGTADVQDGALRQVGLVAKAPVRVALPQGTQAKIDLAIRYDGPLKAPVAEGAEVARLVVSLDGRPINTIPLVAESSVLEATVLQRVFNGIAGWVG</sequence>
<evidence type="ECO:0000256" key="7">
    <source>
        <dbReference type="ARBA" id="ARBA00022729"/>
    </source>
</evidence>
<proteinExistence type="inferred from homology"/>
<dbReference type="InterPro" id="IPR012907">
    <property type="entry name" value="Peptidase_S11_C"/>
</dbReference>
<dbReference type="InterPro" id="IPR001967">
    <property type="entry name" value="Peptidase_S11_N"/>
</dbReference>
<comment type="pathway">
    <text evidence="2">Cell wall biogenesis; peptidoglycan biosynthesis.</text>
</comment>
<dbReference type="PANTHER" id="PTHR21581:SF6">
    <property type="entry name" value="TRAFFICKING PROTEIN PARTICLE COMPLEX SUBUNIT 12"/>
    <property type="match status" value="1"/>
</dbReference>
<dbReference type="EMBL" id="CP092471">
    <property type="protein sequence ID" value="UVI38879.1"/>
    <property type="molecule type" value="Genomic_DNA"/>
</dbReference>
<keyword evidence="6" id="KW-0645">Protease</keyword>
<dbReference type="PRINTS" id="PR00725">
    <property type="entry name" value="DADACBPTASE1"/>
</dbReference>
<protein>
    <recommendedName>
        <fullName evidence="4">serine-type D-Ala-D-Ala carboxypeptidase</fullName>
        <ecNumber evidence="4">3.4.16.4</ecNumber>
    </recommendedName>
</protein>
<evidence type="ECO:0000256" key="13">
    <source>
        <dbReference type="RuleBase" id="RU004016"/>
    </source>
</evidence>
<evidence type="ECO:0000256" key="4">
    <source>
        <dbReference type="ARBA" id="ARBA00012448"/>
    </source>
</evidence>
<evidence type="ECO:0000313" key="17">
    <source>
        <dbReference type="Proteomes" id="UP001065265"/>
    </source>
</evidence>
<evidence type="ECO:0000256" key="10">
    <source>
        <dbReference type="ARBA" id="ARBA00022984"/>
    </source>
</evidence>
<dbReference type="Pfam" id="PF07943">
    <property type="entry name" value="PBP5_C"/>
    <property type="match status" value="1"/>
</dbReference>
<comment type="similarity">
    <text evidence="3 13">Belongs to the peptidase S11 family.</text>
</comment>
<dbReference type="InterPro" id="IPR012338">
    <property type="entry name" value="Beta-lactam/transpept-like"/>
</dbReference>
<reference evidence="16" key="1">
    <citation type="submission" date="2022-02" db="EMBL/GenBank/DDBJ databases">
        <title>Qipengyuania spongiae sp. nov., isolated from marine sponge.</title>
        <authorList>
            <person name="Li Z."/>
            <person name="Zhang M."/>
        </authorList>
    </citation>
    <scope>NUCLEOTIDE SEQUENCE</scope>
    <source>
        <strain evidence="16">PHS-Z21</strain>
    </source>
</reference>
<accession>A0ABY5SXD5</accession>
<keyword evidence="9" id="KW-0133">Cell shape</keyword>
<evidence type="ECO:0000256" key="11">
    <source>
        <dbReference type="ARBA" id="ARBA00023316"/>
    </source>
</evidence>
<evidence type="ECO:0000256" key="8">
    <source>
        <dbReference type="ARBA" id="ARBA00022801"/>
    </source>
</evidence>
<evidence type="ECO:0000256" key="14">
    <source>
        <dbReference type="SAM" id="SignalP"/>
    </source>
</evidence>
<dbReference type="InterPro" id="IPR037167">
    <property type="entry name" value="Peptidase_S11_C_sf"/>
</dbReference>
<evidence type="ECO:0000256" key="12">
    <source>
        <dbReference type="ARBA" id="ARBA00034000"/>
    </source>
</evidence>
<dbReference type="SUPFAM" id="SSF69189">
    <property type="entry name" value="Penicillin-binding protein associated domain"/>
    <property type="match status" value="1"/>
</dbReference>
<keyword evidence="7 14" id="KW-0732">Signal</keyword>
<dbReference type="EC" id="3.4.16.4" evidence="4"/>
<keyword evidence="8" id="KW-0378">Hydrolase</keyword>
<evidence type="ECO:0000256" key="1">
    <source>
        <dbReference type="ARBA" id="ARBA00003217"/>
    </source>
</evidence>
<feature type="domain" description="Peptidase S11 D-Ala-D-Ala carboxypeptidase A C-terminal" evidence="15">
    <location>
        <begin position="280"/>
        <end position="370"/>
    </location>
</feature>
<dbReference type="InterPro" id="IPR018044">
    <property type="entry name" value="Peptidase_S11"/>
</dbReference>
<keyword evidence="17" id="KW-1185">Reference proteome</keyword>
<comment type="catalytic activity">
    <reaction evidence="12">
        <text>Preferential cleavage: (Ac)2-L-Lys-D-Ala-|-D-Ala. Also transpeptidation of peptidyl-alanyl moieties that are N-acyl substituents of D-alanine.</text>
        <dbReference type="EC" id="3.4.16.4"/>
    </reaction>
</comment>
<dbReference type="SUPFAM" id="SSF56601">
    <property type="entry name" value="beta-lactamase/transpeptidase-like"/>
    <property type="match status" value="1"/>
</dbReference>
<gene>
    <name evidence="16" type="ORF">L1F33_11600</name>
</gene>
<evidence type="ECO:0000256" key="6">
    <source>
        <dbReference type="ARBA" id="ARBA00022670"/>
    </source>
</evidence>
<comment type="function">
    <text evidence="1">Removes C-terminal D-alanyl residues from sugar-peptide cell wall precursors.</text>
</comment>
<dbReference type="PANTHER" id="PTHR21581">
    <property type="entry name" value="D-ALANYL-D-ALANINE CARBOXYPEPTIDASE"/>
    <property type="match status" value="1"/>
</dbReference>
<organism evidence="16 17">
    <name type="scientific">Qipengyuania spongiae</name>
    <dbReference type="NCBI Taxonomy" id="2909673"/>
    <lineage>
        <taxon>Bacteria</taxon>
        <taxon>Pseudomonadati</taxon>
        <taxon>Pseudomonadota</taxon>
        <taxon>Alphaproteobacteria</taxon>
        <taxon>Sphingomonadales</taxon>
        <taxon>Erythrobacteraceae</taxon>
        <taxon>Qipengyuania</taxon>
    </lineage>
</organism>
<dbReference type="Gene3D" id="2.60.410.10">
    <property type="entry name" value="D-Ala-D-Ala carboxypeptidase, C-terminal domain"/>
    <property type="match status" value="1"/>
</dbReference>
<dbReference type="Proteomes" id="UP001065265">
    <property type="component" value="Chromosome"/>
</dbReference>
<dbReference type="Pfam" id="PF00768">
    <property type="entry name" value="Peptidase_S11"/>
    <property type="match status" value="1"/>
</dbReference>
<dbReference type="RefSeq" id="WP_265558061.1">
    <property type="nucleotide sequence ID" value="NZ_CP092471.1"/>
</dbReference>
<evidence type="ECO:0000313" key="16">
    <source>
        <dbReference type="EMBL" id="UVI38879.1"/>
    </source>
</evidence>
<evidence type="ECO:0000256" key="5">
    <source>
        <dbReference type="ARBA" id="ARBA00022645"/>
    </source>
</evidence>
<evidence type="ECO:0000259" key="15">
    <source>
        <dbReference type="SMART" id="SM00936"/>
    </source>
</evidence>
<dbReference type="InterPro" id="IPR015956">
    <property type="entry name" value="Peniciliin-bd_prot_C_sf"/>
</dbReference>
<feature type="signal peptide" evidence="14">
    <location>
        <begin position="1"/>
        <end position="22"/>
    </location>
</feature>
<evidence type="ECO:0000256" key="9">
    <source>
        <dbReference type="ARBA" id="ARBA00022960"/>
    </source>
</evidence>
<keyword evidence="11" id="KW-0961">Cell wall biogenesis/degradation</keyword>
<dbReference type="Gene3D" id="3.40.710.10">
    <property type="entry name" value="DD-peptidase/beta-lactamase superfamily"/>
    <property type="match status" value="1"/>
</dbReference>
<keyword evidence="5 16" id="KW-0121">Carboxypeptidase</keyword>
<evidence type="ECO:0000256" key="2">
    <source>
        <dbReference type="ARBA" id="ARBA00004752"/>
    </source>
</evidence>
<dbReference type="GO" id="GO:0004180">
    <property type="term" value="F:carboxypeptidase activity"/>
    <property type="evidence" value="ECO:0007669"/>
    <property type="project" value="UniProtKB-KW"/>
</dbReference>